<dbReference type="Proteomes" id="UP001168821">
    <property type="component" value="Unassembled WGS sequence"/>
</dbReference>
<evidence type="ECO:0000256" key="1">
    <source>
        <dbReference type="SAM" id="MobiDB-lite"/>
    </source>
</evidence>
<sequence length="143" mass="16571">MKHVRKVFEEETSESDTENVSFQESDEDDSRIECEEETMQIDEDLSKILVNDFVLVKFATKTTIKYFVGQGEEISENEYFINFLKMIRKYAFVFLEKKDASHVSQEDVILKLPNPKTDDKATTVRSASIFKFNVSFGGFNMGH</sequence>
<comment type="caution">
    <text evidence="2">The sequence shown here is derived from an EMBL/GenBank/DDBJ whole genome shotgun (WGS) entry which is preliminary data.</text>
</comment>
<gene>
    <name evidence="2" type="ORF">Zmor_007520</name>
</gene>
<protein>
    <submittedName>
        <fullName evidence="2">Uncharacterized protein</fullName>
    </submittedName>
</protein>
<reference evidence="2" key="1">
    <citation type="journal article" date="2023" name="G3 (Bethesda)">
        <title>Whole genome assemblies of Zophobas morio and Tenebrio molitor.</title>
        <authorList>
            <person name="Kaur S."/>
            <person name="Stinson S.A."/>
            <person name="diCenzo G.C."/>
        </authorList>
    </citation>
    <scope>NUCLEOTIDE SEQUENCE</scope>
    <source>
        <strain evidence="2">QUZm001</strain>
    </source>
</reference>
<proteinExistence type="predicted"/>
<keyword evidence="3" id="KW-1185">Reference proteome</keyword>
<feature type="region of interest" description="Disordered" evidence="1">
    <location>
        <begin position="1"/>
        <end position="31"/>
    </location>
</feature>
<organism evidence="2 3">
    <name type="scientific">Zophobas morio</name>
    <dbReference type="NCBI Taxonomy" id="2755281"/>
    <lineage>
        <taxon>Eukaryota</taxon>
        <taxon>Metazoa</taxon>
        <taxon>Ecdysozoa</taxon>
        <taxon>Arthropoda</taxon>
        <taxon>Hexapoda</taxon>
        <taxon>Insecta</taxon>
        <taxon>Pterygota</taxon>
        <taxon>Neoptera</taxon>
        <taxon>Endopterygota</taxon>
        <taxon>Coleoptera</taxon>
        <taxon>Polyphaga</taxon>
        <taxon>Cucujiformia</taxon>
        <taxon>Tenebrionidae</taxon>
        <taxon>Zophobas</taxon>
    </lineage>
</organism>
<accession>A0AA38MNS3</accession>
<evidence type="ECO:0000313" key="2">
    <source>
        <dbReference type="EMBL" id="KAJ3663216.1"/>
    </source>
</evidence>
<dbReference type="EMBL" id="JALNTZ010000002">
    <property type="protein sequence ID" value="KAJ3663216.1"/>
    <property type="molecule type" value="Genomic_DNA"/>
</dbReference>
<name>A0AA38MNS3_9CUCU</name>
<evidence type="ECO:0000313" key="3">
    <source>
        <dbReference type="Proteomes" id="UP001168821"/>
    </source>
</evidence>
<dbReference type="AlphaFoldDB" id="A0AA38MNS3"/>